<organism evidence="2 3">
    <name type="scientific">Gigaspora margarita</name>
    <dbReference type="NCBI Taxonomy" id="4874"/>
    <lineage>
        <taxon>Eukaryota</taxon>
        <taxon>Fungi</taxon>
        <taxon>Fungi incertae sedis</taxon>
        <taxon>Mucoromycota</taxon>
        <taxon>Glomeromycotina</taxon>
        <taxon>Glomeromycetes</taxon>
        <taxon>Diversisporales</taxon>
        <taxon>Gigasporaceae</taxon>
        <taxon>Gigaspora</taxon>
    </lineage>
</organism>
<dbReference type="InterPro" id="IPR051481">
    <property type="entry name" value="BTB-POZ/Galectin-3-binding"/>
</dbReference>
<name>A0ABN7VMK4_GIGMA</name>
<dbReference type="Proteomes" id="UP000789901">
    <property type="component" value="Unassembled WGS sequence"/>
</dbReference>
<dbReference type="Gene3D" id="3.30.710.10">
    <property type="entry name" value="Potassium Channel Kv1.1, Chain A"/>
    <property type="match status" value="1"/>
</dbReference>
<dbReference type="InterPro" id="IPR011333">
    <property type="entry name" value="SKP1/BTB/POZ_sf"/>
</dbReference>
<accession>A0ABN7VMK4</accession>
<evidence type="ECO:0000259" key="1">
    <source>
        <dbReference type="PROSITE" id="PS50097"/>
    </source>
</evidence>
<dbReference type="EMBL" id="CAJVQB010018182">
    <property type="protein sequence ID" value="CAG8786820.1"/>
    <property type="molecule type" value="Genomic_DNA"/>
</dbReference>
<dbReference type="SUPFAM" id="SSF54695">
    <property type="entry name" value="POZ domain"/>
    <property type="match status" value="1"/>
</dbReference>
<keyword evidence="3" id="KW-1185">Reference proteome</keyword>
<comment type="caution">
    <text evidence="2">The sequence shown here is derived from an EMBL/GenBank/DDBJ whole genome shotgun (WGS) entry which is preliminary data.</text>
</comment>
<dbReference type="InterPro" id="IPR000210">
    <property type="entry name" value="BTB/POZ_dom"/>
</dbReference>
<sequence length="426" mass="49283">MSTGLLKKLSQDYKNLVESSEFADISIQVGDESNKAYFYAHSLILRTRSSYFREVLSKLGDKLESEKVILFDKPNITPKLFEILFRYIYDGTVNLANIEFSEIIFLLWGAYELNLKELCNYFENIIMDQKELVKKHISLINRKGLSNFKKLDTLWKQFVIEDTDVFNSNDFTTLQKEEFLYFYINRPNNVTEIELWEKLLKWATIQSGSLPSDVFQYADNHFATLKKIIKPFIQYINFKSIRKDDFYQNVHPFNKAFDPKIYIKILEIYTFNINQESSITNKPFDNLSISPSSLNISSILPNQSSKKSAILTTDVKLPISLEINFGTSAIKSTTITASKPNTVTDIKPTDSTFASTSITSTFIPMRQLTIQSNIIEQNHIVLIVKWINEISNLNQNTFYTFNLLQRASRHGSSSKKFHARKSTLQN</sequence>
<proteinExistence type="predicted"/>
<dbReference type="SMART" id="SM00225">
    <property type="entry name" value="BTB"/>
    <property type="match status" value="1"/>
</dbReference>
<dbReference type="Pfam" id="PF00651">
    <property type="entry name" value="BTB"/>
    <property type="match status" value="1"/>
</dbReference>
<dbReference type="PANTHER" id="PTHR24410">
    <property type="entry name" value="HL07962P-RELATED"/>
    <property type="match status" value="1"/>
</dbReference>
<gene>
    <name evidence="2" type="ORF">GMARGA_LOCUS20579</name>
</gene>
<protein>
    <submittedName>
        <fullName evidence="2">23610_t:CDS:1</fullName>
    </submittedName>
</protein>
<dbReference type="PANTHER" id="PTHR24410:SF23">
    <property type="entry name" value="BTB DOMAIN-CONTAINING PROTEIN-RELATED"/>
    <property type="match status" value="1"/>
</dbReference>
<feature type="domain" description="BTB" evidence="1">
    <location>
        <begin position="23"/>
        <end position="97"/>
    </location>
</feature>
<reference evidence="2 3" key="1">
    <citation type="submission" date="2021-06" db="EMBL/GenBank/DDBJ databases">
        <authorList>
            <person name="Kallberg Y."/>
            <person name="Tangrot J."/>
            <person name="Rosling A."/>
        </authorList>
    </citation>
    <scope>NUCLEOTIDE SEQUENCE [LARGE SCALE GENOMIC DNA]</scope>
    <source>
        <strain evidence="2 3">120-4 pot B 10/14</strain>
    </source>
</reference>
<evidence type="ECO:0000313" key="3">
    <source>
        <dbReference type="Proteomes" id="UP000789901"/>
    </source>
</evidence>
<dbReference type="PROSITE" id="PS50097">
    <property type="entry name" value="BTB"/>
    <property type="match status" value="1"/>
</dbReference>
<evidence type="ECO:0000313" key="2">
    <source>
        <dbReference type="EMBL" id="CAG8786820.1"/>
    </source>
</evidence>